<sequence length="131" mass="14476">MYLLCPGTVREYPHGIFFFVWLSVWHVCRRSTVRSTLHFTGVRRMRSLLESPSSGGGKSIIGTAVHVLGIWHLVSLLLSLERIRGVRLLGDGCGGSLPQCWRVMINRCVVASPSTSSSSSSFQLSMEHVST</sequence>
<evidence type="ECO:0000313" key="1">
    <source>
        <dbReference type="EMBL" id="KAF2245609.1"/>
    </source>
</evidence>
<reference evidence="1" key="1">
    <citation type="journal article" date="2020" name="Stud. Mycol.">
        <title>101 Dothideomycetes genomes: a test case for predicting lifestyles and emergence of pathogens.</title>
        <authorList>
            <person name="Haridas S."/>
            <person name="Albert R."/>
            <person name="Binder M."/>
            <person name="Bloem J."/>
            <person name="Labutti K."/>
            <person name="Salamov A."/>
            <person name="Andreopoulos B."/>
            <person name="Baker S."/>
            <person name="Barry K."/>
            <person name="Bills G."/>
            <person name="Bluhm B."/>
            <person name="Cannon C."/>
            <person name="Castanera R."/>
            <person name="Culley D."/>
            <person name="Daum C."/>
            <person name="Ezra D."/>
            <person name="Gonzalez J."/>
            <person name="Henrissat B."/>
            <person name="Kuo A."/>
            <person name="Liang C."/>
            <person name="Lipzen A."/>
            <person name="Lutzoni F."/>
            <person name="Magnuson J."/>
            <person name="Mondo S."/>
            <person name="Nolan M."/>
            <person name="Ohm R."/>
            <person name="Pangilinan J."/>
            <person name="Park H.-J."/>
            <person name="Ramirez L."/>
            <person name="Alfaro M."/>
            <person name="Sun H."/>
            <person name="Tritt A."/>
            <person name="Yoshinaga Y."/>
            <person name="Zwiers L.-H."/>
            <person name="Turgeon B."/>
            <person name="Goodwin S."/>
            <person name="Spatafora J."/>
            <person name="Crous P."/>
            <person name="Grigoriev I."/>
        </authorList>
    </citation>
    <scope>NUCLEOTIDE SEQUENCE</scope>
    <source>
        <strain evidence="1">CBS 122368</strain>
    </source>
</reference>
<dbReference type="RefSeq" id="XP_033680613.1">
    <property type="nucleotide sequence ID" value="XM_033836265.1"/>
</dbReference>
<name>A0A6A6I5W0_9PLEO</name>
<dbReference type="EMBL" id="ML987200">
    <property type="protein sequence ID" value="KAF2245609.1"/>
    <property type="molecule type" value="Genomic_DNA"/>
</dbReference>
<organism evidence="1 2">
    <name type="scientific">Trematosphaeria pertusa</name>
    <dbReference type="NCBI Taxonomy" id="390896"/>
    <lineage>
        <taxon>Eukaryota</taxon>
        <taxon>Fungi</taxon>
        <taxon>Dikarya</taxon>
        <taxon>Ascomycota</taxon>
        <taxon>Pezizomycotina</taxon>
        <taxon>Dothideomycetes</taxon>
        <taxon>Pleosporomycetidae</taxon>
        <taxon>Pleosporales</taxon>
        <taxon>Massarineae</taxon>
        <taxon>Trematosphaeriaceae</taxon>
        <taxon>Trematosphaeria</taxon>
    </lineage>
</organism>
<keyword evidence="2" id="KW-1185">Reference proteome</keyword>
<dbReference type="AlphaFoldDB" id="A0A6A6I5W0"/>
<proteinExistence type="predicted"/>
<dbReference type="GeneID" id="54589595"/>
<accession>A0A6A6I5W0</accession>
<dbReference type="Proteomes" id="UP000800094">
    <property type="component" value="Unassembled WGS sequence"/>
</dbReference>
<protein>
    <submittedName>
        <fullName evidence="1">Uncharacterized protein</fullName>
    </submittedName>
</protein>
<gene>
    <name evidence="1" type="ORF">BU26DRAFT_71778</name>
</gene>
<evidence type="ECO:0000313" key="2">
    <source>
        <dbReference type="Proteomes" id="UP000800094"/>
    </source>
</evidence>